<dbReference type="PANTHER" id="PTHR43861">
    <property type="entry name" value="TRANS-ACONITATE 2-METHYLTRANSFERASE-RELATED"/>
    <property type="match status" value="1"/>
</dbReference>
<dbReference type="CDD" id="cd02440">
    <property type="entry name" value="AdoMet_MTases"/>
    <property type="match status" value="1"/>
</dbReference>
<evidence type="ECO:0000313" key="1">
    <source>
        <dbReference type="EMBL" id="KKN13980.1"/>
    </source>
</evidence>
<comment type="caution">
    <text evidence="1">The sequence shown here is derived from an EMBL/GenBank/DDBJ whole genome shotgun (WGS) entry which is preliminary data.</text>
</comment>
<name>A0A0F9N355_9ZZZZ</name>
<dbReference type="EMBL" id="LAZR01003864">
    <property type="protein sequence ID" value="KKN13980.1"/>
    <property type="molecule type" value="Genomic_DNA"/>
</dbReference>
<dbReference type="AlphaFoldDB" id="A0A0F9N355"/>
<gene>
    <name evidence="1" type="ORF">LCGC14_1000760</name>
</gene>
<dbReference type="SUPFAM" id="SSF53335">
    <property type="entry name" value="S-adenosyl-L-methionine-dependent methyltransferases"/>
    <property type="match status" value="1"/>
</dbReference>
<organism evidence="1">
    <name type="scientific">marine sediment metagenome</name>
    <dbReference type="NCBI Taxonomy" id="412755"/>
    <lineage>
        <taxon>unclassified sequences</taxon>
        <taxon>metagenomes</taxon>
        <taxon>ecological metagenomes</taxon>
    </lineage>
</organism>
<protein>
    <submittedName>
        <fullName evidence="1">Uncharacterized protein</fullName>
    </submittedName>
</protein>
<sequence>MVVKKILEKFNIIEEDRRSPERIKHHYVVEKALAKELKAASRAERKKLYIDFYDELFKKVLDHPQLTIKENEEAKRKATNSKMHLLKPYLNKSSTFLEIGAGDCAQSFKVAKYVKKVIAVDVSAEITKSNSEPENFTLVINDGSSINVPEKSIDVIYSNQLMEHLHPEDAIFQLKNTYKALKDGGSYICITPHRFSGPHDVSKYFDDVATGFHLKEYSYAELYKIFKDAGFGKMSSMIGRGRFFVKVPIGLQLFVEKILMTLPKKISSKIAHSLIFRLLLGIKIIARKQS</sequence>
<reference evidence="1" key="1">
    <citation type="journal article" date="2015" name="Nature">
        <title>Complex archaea that bridge the gap between prokaryotes and eukaryotes.</title>
        <authorList>
            <person name="Spang A."/>
            <person name="Saw J.H."/>
            <person name="Jorgensen S.L."/>
            <person name="Zaremba-Niedzwiedzka K."/>
            <person name="Martijn J."/>
            <person name="Lind A.E."/>
            <person name="van Eijk R."/>
            <person name="Schleper C."/>
            <person name="Guy L."/>
            <person name="Ettema T.J."/>
        </authorList>
    </citation>
    <scope>NUCLEOTIDE SEQUENCE</scope>
</reference>
<dbReference type="Gene3D" id="3.40.50.150">
    <property type="entry name" value="Vaccinia Virus protein VP39"/>
    <property type="match status" value="1"/>
</dbReference>
<proteinExistence type="predicted"/>
<accession>A0A0F9N355</accession>
<dbReference type="InterPro" id="IPR029063">
    <property type="entry name" value="SAM-dependent_MTases_sf"/>
</dbReference>
<dbReference type="Pfam" id="PF13489">
    <property type="entry name" value="Methyltransf_23"/>
    <property type="match status" value="1"/>
</dbReference>